<feature type="transmembrane region" description="Helical" evidence="6">
    <location>
        <begin position="195"/>
        <end position="215"/>
    </location>
</feature>
<gene>
    <name evidence="8" type="ORF">D9Q98_008824</name>
</gene>
<keyword evidence="4 6" id="KW-1133">Transmembrane helix</keyword>
<dbReference type="NCBIfam" id="TIGR00797">
    <property type="entry name" value="matE"/>
    <property type="match status" value="1"/>
</dbReference>
<dbReference type="AlphaFoldDB" id="A0A9D4TIS2"/>
<accession>A0A9D4TIS2</accession>
<evidence type="ECO:0000256" key="3">
    <source>
        <dbReference type="ARBA" id="ARBA00022692"/>
    </source>
</evidence>
<evidence type="ECO:0000256" key="7">
    <source>
        <dbReference type="SAM" id="MobiDB-lite"/>
    </source>
</evidence>
<dbReference type="Pfam" id="PF01554">
    <property type="entry name" value="MatE"/>
    <property type="match status" value="2"/>
</dbReference>
<comment type="caution">
    <text evidence="6">Lacks conserved residue(s) required for the propagation of feature annotation.</text>
</comment>
<feature type="transmembrane region" description="Helical" evidence="6">
    <location>
        <begin position="269"/>
        <end position="291"/>
    </location>
</feature>
<evidence type="ECO:0000256" key="4">
    <source>
        <dbReference type="ARBA" id="ARBA00022989"/>
    </source>
</evidence>
<comment type="similarity">
    <text evidence="2 6">Belongs to the multi antimicrobial extrusion (MATE) (TC 2.A.66.1) family.</text>
</comment>
<dbReference type="GO" id="GO:0042910">
    <property type="term" value="F:xenobiotic transmembrane transporter activity"/>
    <property type="evidence" value="ECO:0007669"/>
    <property type="project" value="InterPro"/>
</dbReference>
<feature type="transmembrane region" description="Helical" evidence="6">
    <location>
        <begin position="351"/>
        <end position="375"/>
    </location>
</feature>
<name>A0A9D4TIS2_CHLVU</name>
<sequence>MAASAVAAAATATAAPPPVRLMPTRCHKCSTGSRLSSSVGRSSSGRSLPRRQQLGSITRHRPLTQQPPPLLHRHRITPASGMARGIGGEGEDDGGSVADRARSRAWFQGLSSPFDREIFLLAIPALFSVLLDPIMGMVSTAIVGSRLGTASLAAVGLCTIVFNFSNFVFNFLLYTTTPRIAEAAARKDTGAVSRITAQGLWIATTIGVCMSVLLWRQCPAIFASMGAKPEVAAQAVAYMRARCIASPAILCYYVLSGTFRGFKDTRSPLAAGVVGNLLHLALILVLVFGLGWGVAGAGLATSLSHWAALSYLIGTVLSRGYMRFADLARPPAWRDVAPMLRNGVFLSTRSLLAMGMLMWATRLIAGFGAVGLAAHEVLRQIWVFSNQFFTSMDIATQSLVAFHLGKGDRRSAAAVFRRTLTVAVAAGVLITGGLLASQASLPAVFTKDAEVVRQVAMVLPLIAAFMPLDAAASVMDGVLLGSQEAGWLSKTMAITAGVCGIGLLFCQRQGWPLITIWAVIKFLTVGRLIGNTWRLWSPKGPLAGELRGVQA</sequence>
<reference evidence="8" key="1">
    <citation type="journal article" date="2019" name="Plant J.">
        <title>Chlorella vulgaris genome assembly and annotation reveals the molecular basis for metabolic acclimation to high light conditions.</title>
        <authorList>
            <person name="Cecchin M."/>
            <person name="Marcolungo L."/>
            <person name="Rossato M."/>
            <person name="Girolomoni L."/>
            <person name="Cosentino E."/>
            <person name="Cuine S."/>
            <person name="Li-Beisson Y."/>
            <person name="Delledonne M."/>
            <person name="Ballottari M."/>
        </authorList>
    </citation>
    <scope>NUCLEOTIDE SEQUENCE</scope>
    <source>
        <strain evidence="8">211/11P</strain>
    </source>
</reference>
<feature type="transmembrane region" description="Helical" evidence="6">
    <location>
        <begin position="150"/>
        <end position="175"/>
    </location>
</feature>
<feature type="compositionally biased region" description="Low complexity" evidence="7">
    <location>
        <begin position="1"/>
        <end position="14"/>
    </location>
</feature>
<evidence type="ECO:0000256" key="6">
    <source>
        <dbReference type="RuleBase" id="RU004914"/>
    </source>
</evidence>
<feature type="region of interest" description="Disordered" evidence="7">
    <location>
        <begin position="1"/>
        <end position="72"/>
    </location>
</feature>
<organism evidence="8 9">
    <name type="scientific">Chlorella vulgaris</name>
    <name type="common">Green alga</name>
    <dbReference type="NCBI Taxonomy" id="3077"/>
    <lineage>
        <taxon>Eukaryota</taxon>
        <taxon>Viridiplantae</taxon>
        <taxon>Chlorophyta</taxon>
        <taxon>core chlorophytes</taxon>
        <taxon>Trebouxiophyceae</taxon>
        <taxon>Chlorellales</taxon>
        <taxon>Chlorellaceae</taxon>
        <taxon>Chlorella clade</taxon>
        <taxon>Chlorella</taxon>
    </lineage>
</organism>
<evidence type="ECO:0000256" key="2">
    <source>
        <dbReference type="ARBA" id="ARBA00010199"/>
    </source>
</evidence>
<dbReference type="GO" id="GO:0016020">
    <property type="term" value="C:membrane"/>
    <property type="evidence" value="ECO:0007669"/>
    <property type="project" value="UniProtKB-SubCell"/>
</dbReference>
<feature type="transmembrane region" description="Helical" evidence="6">
    <location>
        <begin position="487"/>
        <end position="505"/>
    </location>
</feature>
<dbReference type="EMBL" id="SIDB01000011">
    <property type="protein sequence ID" value="KAI3426457.1"/>
    <property type="molecule type" value="Genomic_DNA"/>
</dbReference>
<comment type="subcellular location">
    <subcellularLocation>
        <location evidence="1">Membrane</location>
        <topology evidence="1">Multi-pass membrane protein</topology>
    </subcellularLocation>
</comment>
<evidence type="ECO:0000313" key="8">
    <source>
        <dbReference type="EMBL" id="KAI3426457.1"/>
    </source>
</evidence>
<keyword evidence="9" id="KW-1185">Reference proteome</keyword>
<dbReference type="InterPro" id="IPR044644">
    <property type="entry name" value="DinF-like"/>
</dbReference>
<dbReference type="OrthoDB" id="2126698at2759"/>
<dbReference type="Proteomes" id="UP001055712">
    <property type="component" value="Unassembled WGS sequence"/>
</dbReference>
<keyword evidence="3 6" id="KW-0812">Transmembrane</keyword>
<protein>
    <recommendedName>
        <fullName evidence="6">Protein DETOXIFICATION</fullName>
    </recommendedName>
    <alternativeName>
        <fullName evidence="6">Multidrug and toxic compound extrusion protein</fullName>
    </alternativeName>
</protein>
<proteinExistence type="inferred from homology"/>
<feature type="transmembrane region" description="Helical" evidence="6">
    <location>
        <begin position="415"/>
        <end position="435"/>
    </location>
</feature>
<dbReference type="PANTHER" id="PTHR42893:SF46">
    <property type="entry name" value="PROTEIN DETOXIFICATION 44, CHLOROPLASTIC"/>
    <property type="match status" value="1"/>
</dbReference>
<feature type="transmembrane region" description="Helical" evidence="6">
    <location>
        <begin position="455"/>
        <end position="475"/>
    </location>
</feature>
<dbReference type="GO" id="GO:0015297">
    <property type="term" value="F:antiporter activity"/>
    <property type="evidence" value="ECO:0007669"/>
    <property type="project" value="InterPro"/>
</dbReference>
<keyword evidence="5 6" id="KW-0472">Membrane</keyword>
<evidence type="ECO:0000313" key="9">
    <source>
        <dbReference type="Proteomes" id="UP001055712"/>
    </source>
</evidence>
<feature type="transmembrane region" description="Helical" evidence="6">
    <location>
        <begin position="118"/>
        <end position="138"/>
    </location>
</feature>
<dbReference type="InterPro" id="IPR002528">
    <property type="entry name" value="MATE_fam"/>
</dbReference>
<evidence type="ECO:0000256" key="5">
    <source>
        <dbReference type="ARBA" id="ARBA00023136"/>
    </source>
</evidence>
<feature type="compositionally biased region" description="Low complexity" evidence="7">
    <location>
        <begin position="30"/>
        <end position="51"/>
    </location>
</feature>
<evidence type="ECO:0000256" key="1">
    <source>
        <dbReference type="ARBA" id="ARBA00004141"/>
    </source>
</evidence>
<dbReference type="PANTHER" id="PTHR42893">
    <property type="entry name" value="PROTEIN DETOXIFICATION 44, CHLOROPLASTIC-RELATED"/>
    <property type="match status" value="1"/>
</dbReference>
<feature type="transmembrane region" description="Helical" evidence="6">
    <location>
        <begin position="511"/>
        <end position="529"/>
    </location>
</feature>
<reference evidence="8" key="2">
    <citation type="submission" date="2020-11" db="EMBL/GenBank/DDBJ databases">
        <authorList>
            <person name="Cecchin M."/>
            <person name="Marcolungo L."/>
            <person name="Rossato M."/>
            <person name="Girolomoni L."/>
            <person name="Cosentino E."/>
            <person name="Cuine S."/>
            <person name="Li-Beisson Y."/>
            <person name="Delledonne M."/>
            <person name="Ballottari M."/>
        </authorList>
    </citation>
    <scope>NUCLEOTIDE SEQUENCE</scope>
    <source>
        <strain evidence="8">211/11P</strain>
        <tissue evidence="8">Whole cell</tissue>
    </source>
</reference>
<comment type="caution">
    <text evidence="8">The sequence shown here is derived from an EMBL/GenBank/DDBJ whole genome shotgun (WGS) entry which is preliminary data.</text>
</comment>